<name>A0A1I6SVW0_9FLAO</name>
<proteinExistence type="predicted"/>
<reference evidence="2" key="1">
    <citation type="submission" date="2016-10" db="EMBL/GenBank/DDBJ databases">
        <authorList>
            <person name="Varghese N."/>
            <person name="Submissions S."/>
        </authorList>
    </citation>
    <scope>NUCLEOTIDE SEQUENCE [LARGE SCALE GENOMIC DNA]</scope>
    <source>
        <strain evidence="2">DSM 24450</strain>
    </source>
</reference>
<dbReference type="OrthoDB" id="1438957at2"/>
<dbReference type="Proteomes" id="UP000199312">
    <property type="component" value="Unassembled WGS sequence"/>
</dbReference>
<organism evidence="1 2">
    <name type="scientific">Lutibacter maritimus</name>
    <dbReference type="NCBI Taxonomy" id="593133"/>
    <lineage>
        <taxon>Bacteria</taxon>
        <taxon>Pseudomonadati</taxon>
        <taxon>Bacteroidota</taxon>
        <taxon>Flavobacteriia</taxon>
        <taxon>Flavobacteriales</taxon>
        <taxon>Flavobacteriaceae</taxon>
        <taxon>Lutibacter</taxon>
    </lineage>
</organism>
<keyword evidence="2" id="KW-1185">Reference proteome</keyword>
<gene>
    <name evidence="1" type="ORF">SAMN04488006_0157</name>
</gene>
<sequence length="220" mass="25682">MKKILLINLILFQSLIFSQESLSGKYCHSFDDNYSCVNFLENRRFEYNSGGDLGDSYIGAGKYQLVNKELILIFDKAEKVYQSIIEIKSIQTKSNDSIKLNFHFFDSNKIELPFTYVGKDSLSTFSADKFGNLEIIEPKNTSENTYKIWFIGYETLSINLKMDSDKEIIIFLSQWTPKIISSEIIKYELIEIRDSYFKTSESHPYHPYEKNGLIYKKVIK</sequence>
<evidence type="ECO:0000313" key="1">
    <source>
        <dbReference type="EMBL" id="SFS81101.1"/>
    </source>
</evidence>
<accession>A0A1I6SVW0</accession>
<protein>
    <submittedName>
        <fullName evidence="1">Uncharacterized protein</fullName>
    </submittedName>
</protein>
<evidence type="ECO:0000313" key="2">
    <source>
        <dbReference type="Proteomes" id="UP000199312"/>
    </source>
</evidence>
<dbReference type="STRING" id="593133.SAMN04488006_0157"/>
<dbReference type="RefSeq" id="WP_143102440.1">
    <property type="nucleotide sequence ID" value="NZ_FOZP01000012.1"/>
</dbReference>
<dbReference type="EMBL" id="FOZP01000012">
    <property type="protein sequence ID" value="SFS81101.1"/>
    <property type="molecule type" value="Genomic_DNA"/>
</dbReference>
<dbReference type="AlphaFoldDB" id="A0A1I6SVW0"/>